<dbReference type="Proteomes" id="UP000053612">
    <property type="component" value="Unassembled WGS sequence"/>
</dbReference>
<evidence type="ECO:0000313" key="1">
    <source>
        <dbReference type="EMBL" id="KSU22050.1"/>
    </source>
</evidence>
<proteinExistence type="predicted"/>
<protein>
    <submittedName>
        <fullName evidence="1">Uncharacterized protein</fullName>
    </submittedName>
</protein>
<name>A0A0V8E8B6_LACLL</name>
<accession>A0A0V8E8B6</accession>
<comment type="caution">
    <text evidence="1">The sequence shown here is derived from an EMBL/GenBank/DDBJ whole genome shotgun (WGS) entry which is preliminary data.</text>
</comment>
<organism evidence="1 2">
    <name type="scientific">Lactococcus lactis subsp. lactis</name>
    <name type="common">Streptococcus lactis</name>
    <dbReference type="NCBI Taxonomy" id="1360"/>
    <lineage>
        <taxon>Bacteria</taxon>
        <taxon>Bacillati</taxon>
        <taxon>Bacillota</taxon>
        <taxon>Bacilli</taxon>
        <taxon>Lactobacillales</taxon>
        <taxon>Streptococcaceae</taxon>
        <taxon>Lactococcus</taxon>
    </lineage>
</organism>
<dbReference type="EMBL" id="LKLS01000017">
    <property type="protein sequence ID" value="KSU22050.1"/>
    <property type="molecule type" value="Genomic_DNA"/>
</dbReference>
<dbReference type="AlphaFoldDB" id="A0A0V8E8B6"/>
<gene>
    <name evidence="1" type="ORF">LMG9449_0384</name>
</gene>
<sequence>MLSLYDYSSIAIKAIQELTEEVSSLKQKMKEMEKHIA</sequence>
<reference evidence="2" key="1">
    <citation type="submission" date="2015-10" db="EMBL/GenBank/DDBJ databases">
        <title>Draft Genome Sequences of 11 Lactococcus lactis subspecies cremoris strains.</title>
        <authorList>
            <person name="Wels M."/>
            <person name="Backus L."/>
            <person name="Boekhorst J."/>
            <person name="Dijkstra A."/>
            <person name="Beerthuizen M."/>
            <person name="Kelly W."/>
            <person name="Siezen R."/>
            <person name="Bachmann H."/>
            <person name="Van Hijum S."/>
        </authorList>
    </citation>
    <scope>NUCLEOTIDE SEQUENCE [LARGE SCALE GENOMIC DNA]</scope>
    <source>
        <strain evidence="2">LMG9449</strain>
    </source>
</reference>
<evidence type="ECO:0000313" key="2">
    <source>
        <dbReference type="Proteomes" id="UP000053612"/>
    </source>
</evidence>
<dbReference type="PATRIC" id="fig|1360.109.peg.1086"/>